<dbReference type="SUPFAM" id="SSF51621">
    <property type="entry name" value="Phosphoenolpyruvate/pyruvate domain"/>
    <property type="match status" value="1"/>
</dbReference>
<evidence type="ECO:0000256" key="15">
    <source>
        <dbReference type="ARBA" id="ARBA00022842"/>
    </source>
</evidence>
<evidence type="ECO:0000256" key="20">
    <source>
        <dbReference type="PIRSR" id="PIRSR000732-3"/>
    </source>
</evidence>
<dbReference type="Gene3D" id="1.10.274.10">
    <property type="entry name" value="PtsI, HPr-binding domain"/>
    <property type="match status" value="1"/>
</dbReference>
<comment type="catalytic activity">
    <reaction evidence="1 17">
        <text>L-histidyl-[protein] + phosphoenolpyruvate = N(pros)-phospho-L-histidyl-[protein] + pyruvate</text>
        <dbReference type="Rhea" id="RHEA:23880"/>
        <dbReference type="Rhea" id="RHEA-COMP:9745"/>
        <dbReference type="Rhea" id="RHEA-COMP:9746"/>
        <dbReference type="ChEBI" id="CHEBI:15361"/>
        <dbReference type="ChEBI" id="CHEBI:29979"/>
        <dbReference type="ChEBI" id="CHEBI:58702"/>
        <dbReference type="ChEBI" id="CHEBI:64837"/>
        <dbReference type="EC" id="2.7.3.9"/>
    </reaction>
</comment>
<feature type="coiled-coil region" evidence="21">
    <location>
        <begin position="242"/>
        <end position="269"/>
    </location>
</feature>
<dbReference type="Pfam" id="PF00391">
    <property type="entry name" value="PEP-utilizers"/>
    <property type="match status" value="1"/>
</dbReference>
<keyword evidence="11 17" id="KW-0808">Transferase</keyword>
<evidence type="ECO:0000256" key="11">
    <source>
        <dbReference type="ARBA" id="ARBA00022679"/>
    </source>
</evidence>
<evidence type="ECO:0000256" key="10">
    <source>
        <dbReference type="ARBA" id="ARBA00022597"/>
    </source>
</evidence>
<keyword evidence="8 17" id="KW-0813">Transport</keyword>
<comment type="cofactor">
    <cofactor evidence="2 17 20">
        <name>Mg(2+)</name>
        <dbReference type="ChEBI" id="CHEBI:18420"/>
    </cofactor>
</comment>
<evidence type="ECO:0000259" key="23">
    <source>
        <dbReference type="Pfam" id="PF02896"/>
    </source>
</evidence>
<evidence type="ECO:0000256" key="18">
    <source>
        <dbReference type="PIRSR" id="PIRSR000732-1"/>
    </source>
</evidence>
<keyword evidence="10 17" id="KW-0762">Sugar transport</keyword>
<keyword evidence="26" id="KW-1185">Reference proteome</keyword>
<evidence type="ECO:0000256" key="8">
    <source>
        <dbReference type="ARBA" id="ARBA00022448"/>
    </source>
</evidence>
<organism evidence="25 26">
    <name type="scientific">Pontiella desulfatans</name>
    <dbReference type="NCBI Taxonomy" id="2750659"/>
    <lineage>
        <taxon>Bacteria</taxon>
        <taxon>Pseudomonadati</taxon>
        <taxon>Kiritimatiellota</taxon>
        <taxon>Kiritimatiellia</taxon>
        <taxon>Kiritimatiellales</taxon>
        <taxon>Pontiellaceae</taxon>
        <taxon>Pontiella</taxon>
    </lineage>
</organism>
<feature type="binding site" evidence="19">
    <location>
        <position position="309"/>
    </location>
    <ligand>
        <name>phosphoenolpyruvate</name>
        <dbReference type="ChEBI" id="CHEBI:58702"/>
    </ligand>
</feature>
<keyword evidence="25" id="KW-0670">Pyruvate</keyword>
<dbReference type="PRINTS" id="PR01736">
    <property type="entry name" value="PHPHTRNFRASE"/>
</dbReference>
<dbReference type="Gene3D" id="3.20.20.60">
    <property type="entry name" value="Phosphoenolpyruvate-binding domains"/>
    <property type="match status" value="1"/>
</dbReference>
<evidence type="ECO:0000259" key="24">
    <source>
        <dbReference type="Pfam" id="PF05524"/>
    </source>
</evidence>
<evidence type="ECO:0000256" key="1">
    <source>
        <dbReference type="ARBA" id="ARBA00000683"/>
    </source>
</evidence>
<evidence type="ECO:0000313" key="26">
    <source>
        <dbReference type="Proteomes" id="UP000366872"/>
    </source>
</evidence>
<keyword evidence="12 17" id="KW-0598">Phosphotransferase system</keyword>
<feature type="active site" description="Tele-phosphohistidine intermediate" evidence="18">
    <location>
        <position position="202"/>
    </location>
</feature>
<dbReference type="AlphaFoldDB" id="A0A6C2U2Q9"/>
<feature type="binding site" evidence="20">
    <location>
        <position position="468"/>
    </location>
    <ligand>
        <name>Mg(2+)</name>
        <dbReference type="ChEBI" id="CHEBI:18420"/>
    </ligand>
</feature>
<dbReference type="InterPro" id="IPR040442">
    <property type="entry name" value="Pyrv_kinase-like_dom_sf"/>
</dbReference>
<feature type="domain" description="PEP-utilising enzyme mobile" evidence="22">
    <location>
        <begin position="166"/>
        <end position="238"/>
    </location>
</feature>
<evidence type="ECO:0000256" key="5">
    <source>
        <dbReference type="ARBA" id="ARBA00007837"/>
    </source>
</evidence>
<dbReference type="GO" id="GO:0005737">
    <property type="term" value="C:cytoplasm"/>
    <property type="evidence" value="ECO:0007669"/>
    <property type="project" value="UniProtKB-SubCell"/>
</dbReference>
<dbReference type="InterPro" id="IPR006318">
    <property type="entry name" value="PTS_EI-like"/>
</dbReference>
<evidence type="ECO:0000256" key="19">
    <source>
        <dbReference type="PIRSR" id="PIRSR000732-2"/>
    </source>
</evidence>
<dbReference type="EMBL" id="CAAHFG010000001">
    <property type="protein sequence ID" value="VGO14157.1"/>
    <property type="molecule type" value="Genomic_DNA"/>
</dbReference>
<feature type="domain" description="PEP-utilising enzyme C-terminal" evidence="23">
    <location>
        <begin position="267"/>
        <end position="553"/>
    </location>
</feature>
<comment type="similarity">
    <text evidence="5 17">Belongs to the PEP-utilizing enzyme family.</text>
</comment>
<comment type="subcellular location">
    <subcellularLocation>
        <location evidence="4 17">Cytoplasm</location>
    </subcellularLocation>
</comment>
<evidence type="ECO:0000256" key="14">
    <source>
        <dbReference type="ARBA" id="ARBA00022777"/>
    </source>
</evidence>
<gene>
    <name evidence="25" type="primary">ptsI_1</name>
    <name evidence="25" type="ORF">PDESU_02716</name>
</gene>
<feature type="binding site" evidence="19">
    <location>
        <position position="478"/>
    </location>
    <ligand>
        <name>phosphoenolpyruvate</name>
        <dbReference type="ChEBI" id="CHEBI:58702"/>
    </ligand>
</feature>
<dbReference type="PIRSF" id="PIRSF000732">
    <property type="entry name" value="PTS_enzyme_I"/>
    <property type="match status" value="1"/>
</dbReference>
<evidence type="ECO:0000256" key="13">
    <source>
        <dbReference type="ARBA" id="ARBA00022723"/>
    </source>
</evidence>
<keyword evidence="15 17" id="KW-0460">Magnesium</keyword>
<dbReference type="Gene3D" id="3.50.30.10">
    <property type="entry name" value="Phosphohistidine domain"/>
    <property type="match status" value="1"/>
</dbReference>
<dbReference type="InterPro" id="IPR024692">
    <property type="entry name" value="PTS_EI"/>
</dbReference>
<keyword evidence="13 17" id="KW-0479">Metal-binding</keyword>
<feature type="binding site" evidence="19">
    <location>
        <position position="345"/>
    </location>
    <ligand>
        <name>phosphoenolpyruvate</name>
        <dbReference type="ChEBI" id="CHEBI:58702"/>
    </ligand>
</feature>
<dbReference type="EC" id="2.7.3.9" evidence="6 17"/>
<evidence type="ECO:0000313" key="25">
    <source>
        <dbReference type="EMBL" id="VGO14157.1"/>
    </source>
</evidence>
<feature type="active site" description="Proton donor" evidence="18">
    <location>
        <position position="515"/>
    </location>
</feature>
<evidence type="ECO:0000256" key="17">
    <source>
        <dbReference type="PIRNR" id="PIRNR000732"/>
    </source>
</evidence>
<feature type="binding site" evidence="20">
    <location>
        <position position="444"/>
    </location>
    <ligand>
        <name>Mg(2+)</name>
        <dbReference type="ChEBI" id="CHEBI:18420"/>
    </ligand>
</feature>
<dbReference type="InterPro" id="IPR036618">
    <property type="entry name" value="PtsI_HPr-bd_sf"/>
</dbReference>
<dbReference type="InterPro" id="IPR036637">
    <property type="entry name" value="Phosphohistidine_dom_sf"/>
</dbReference>
<dbReference type="InterPro" id="IPR023151">
    <property type="entry name" value="PEP_util_CS"/>
</dbReference>
<comment type="function">
    <text evidence="3 17">General (non sugar-specific) component of the phosphoenolpyruvate-dependent sugar phosphotransferase system (sugar PTS). This major carbohydrate active-transport system catalyzes the phosphorylation of incoming sugar substrates concomitantly with their translocation across the cell membrane. Enzyme I transfers the phosphoryl group from phosphoenolpyruvate (PEP) to the phosphoryl carrier protein (HPr).</text>
</comment>
<evidence type="ECO:0000256" key="9">
    <source>
        <dbReference type="ARBA" id="ARBA00022490"/>
    </source>
</evidence>
<dbReference type="SUPFAM" id="SSF52009">
    <property type="entry name" value="Phosphohistidine domain"/>
    <property type="match status" value="1"/>
</dbReference>
<evidence type="ECO:0000256" key="2">
    <source>
        <dbReference type="ARBA" id="ARBA00001946"/>
    </source>
</evidence>
<dbReference type="InterPro" id="IPR050499">
    <property type="entry name" value="PEP-utilizing_PTS_enzyme"/>
</dbReference>
<dbReference type="NCBIfam" id="TIGR01417">
    <property type="entry name" value="PTS_I_fam"/>
    <property type="match status" value="1"/>
</dbReference>
<evidence type="ECO:0000256" key="6">
    <source>
        <dbReference type="ARBA" id="ARBA00012232"/>
    </source>
</evidence>
<feature type="domain" description="Phosphotransferase system enzyme I N-terminal" evidence="24">
    <location>
        <begin position="16"/>
        <end position="139"/>
    </location>
</feature>
<dbReference type="InterPro" id="IPR000121">
    <property type="entry name" value="PEP_util_C"/>
</dbReference>
<evidence type="ECO:0000256" key="3">
    <source>
        <dbReference type="ARBA" id="ARBA00002728"/>
    </source>
</evidence>
<name>A0A6C2U2Q9_PONDE</name>
<dbReference type="SUPFAM" id="SSF47831">
    <property type="entry name" value="Enzyme I of the PEP:sugar phosphotransferase system HPr-binding (sub)domain"/>
    <property type="match status" value="1"/>
</dbReference>
<feature type="binding site" evidence="19">
    <location>
        <begin position="467"/>
        <end position="468"/>
    </location>
    <ligand>
        <name>phosphoenolpyruvate</name>
        <dbReference type="ChEBI" id="CHEBI:58702"/>
    </ligand>
</feature>
<dbReference type="PANTHER" id="PTHR46244:SF3">
    <property type="entry name" value="PHOSPHOENOLPYRUVATE-PROTEIN PHOSPHOTRANSFERASE"/>
    <property type="match status" value="1"/>
</dbReference>
<dbReference type="Proteomes" id="UP000366872">
    <property type="component" value="Unassembled WGS sequence"/>
</dbReference>
<dbReference type="GO" id="GO:0016301">
    <property type="term" value="F:kinase activity"/>
    <property type="evidence" value="ECO:0007669"/>
    <property type="project" value="UniProtKB-KW"/>
</dbReference>
<keyword evidence="21" id="KW-0175">Coiled coil</keyword>
<dbReference type="InterPro" id="IPR015813">
    <property type="entry name" value="Pyrv/PenolPyrv_kinase-like_dom"/>
</dbReference>
<evidence type="ECO:0000256" key="21">
    <source>
        <dbReference type="SAM" id="Coils"/>
    </source>
</evidence>
<dbReference type="GO" id="GO:0008965">
    <property type="term" value="F:phosphoenolpyruvate-protein phosphotransferase activity"/>
    <property type="evidence" value="ECO:0007669"/>
    <property type="project" value="UniProtKB-EC"/>
</dbReference>
<dbReference type="PANTHER" id="PTHR46244">
    <property type="entry name" value="PHOSPHOENOLPYRUVATE-PROTEIN PHOSPHOTRANSFERASE"/>
    <property type="match status" value="1"/>
</dbReference>
<evidence type="ECO:0000256" key="7">
    <source>
        <dbReference type="ARBA" id="ARBA00016544"/>
    </source>
</evidence>
<dbReference type="PROSITE" id="PS00742">
    <property type="entry name" value="PEP_ENZYMES_2"/>
    <property type="match status" value="1"/>
</dbReference>
<protein>
    <recommendedName>
        <fullName evidence="7 17">Phosphoenolpyruvate-protein phosphotransferase</fullName>
        <ecNumber evidence="6 17">2.7.3.9</ecNumber>
    </recommendedName>
    <alternativeName>
        <fullName evidence="16 17">Phosphotransferase system, enzyme I</fullName>
    </alternativeName>
</protein>
<evidence type="ECO:0000259" key="22">
    <source>
        <dbReference type="Pfam" id="PF00391"/>
    </source>
</evidence>
<dbReference type="InterPro" id="IPR008279">
    <property type="entry name" value="PEP-util_enz_mobile_dom"/>
</dbReference>
<proteinExistence type="inferred from homology"/>
<evidence type="ECO:0000256" key="12">
    <source>
        <dbReference type="ARBA" id="ARBA00022683"/>
    </source>
</evidence>
<dbReference type="Pfam" id="PF02896">
    <property type="entry name" value="PEP-utilizers_C"/>
    <property type="match status" value="1"/>
</dbReference>
<dbReference type="GO" id="GO:0046872">
    <property type="term" value="F:metal ion binding"/>
    <property type="evidence" value="ECO:0007669"/>
    <property type="project" value="UniProtKB-KW"/>
</dbReference>
<keyword evidence="14 17" id="KW-0418">Kinase</keyword>
<evidence type="ECO:0000256" key="4">
    <source>
        <dbReference type="ARBA" id="ARBA00004496"/>
    </source>
</evidence>
<keyword evidence="9 17" id="KW-0963">Cytoplasm</keyword>
<dbReference type="InterPro" id="IPR008731">
    <property type="entry name" value="PTS_EIN"/>
</dbReference>
<sequence length="594" mass="64926">MIPVAGTHAKHEIALKGIGVSPGIAVCDAQLLAPHTDRTVQRSISADEIPSEIARFEEALIATHDQIKHIQKQVGEVLGDEHASIFDAHILVVDDRTFIEDVIRSIKNEMVNVEPILRAVSNRYADMLSKVEDSYLSERAADIRDVTKRILANLAGESLDQMKQISKPCIVVAHDLSPSDTASINKAMVKAFITDLGSSTSHTAIMAKALEVPAVVGLHNITAVASSGDAVLIDGAKGLVFINPTEERLRAYEKRAEEQEQILLELDRLRDKPPETKDGYLVPITANIELLEELDAVGARGAKGIGLFRTEFLFLGAGSLPDEDAQAEAYIRAAESQYPSPVVIRTLDLGADKLPAGFEMPDELNPFLGDRAIRLCLSHPDLFKTQLRAILRASVHDNVKMMYPMVSCVQEVMDANTLLRQCMMELSQEGVAFNQDMQIGTMIEVPSAALIADIIAPHVSFFSIGTNDLIQYTMAVDRGNENVAHLYKPTHMAIIRLIDHIVKVSHKHGLWTCVCGQMAANPQLVPLLIGLGVDELSMSPSQAPLIKDVIRKLYYSAAVELAQKALVSSSAERVDQLCHDMIAQIAPEVLELSE</sequence>
<evidence type="ECO:0000256" key="16">
    <source>
        <dbReference type="ARBA" id="ARBA00033235"/>
    </source>
</evidence>
<reference evidence="25 26" key="1">
    <citation type="submission" date="2019-04" db="EMBL/GenBank/DDBJ databases">
        <authorList>
            <person name="Van Vliet M D."/>
        </authorList>
    </citation>
    <scope>NUCLEOTIDE SEQUENCE [LARGE SCALE GENOMIC DNA]</scope>
    <source>
        <strain evidence="25 26">F1</strain>
    </source>
</reference>
<dbReference type="Pfam" id="PF05524">
    <property type="entry name" value="PEP-utilisers_N"/>
    <property type="match status" value="1"/>
</dbReference>
<accession>A0A6C2U2Q9</accession>
<dbReference type="GO" id="GO:0009401">
    <property type="term" value="P:phosphoenolpyruvate-dependent sugar phosphotransferase system"/>
    <property type="evidence" value="ECO:0007669"/>
    <property type="project" value="UniProtKB-KW"/>
</dbReference>